<keyword evidence="11" id="KW-1185">Reference proteome</keyword>
<feature type="binding site" evidence="8">
    <location>
        <position position="163"/>
    </location>
    <ligand>
        <name>S-adenosyl-L-methionine</name>
        <dbReference type="ChEBI" id="CHEBI:59789"/>
    </ligand>
</feature>
<comment type="caution">
    <text evidence="10">The sequence shown here is derived from an EMBL/GenBank/DDBJ whole genome shotgun (WGS) entry which is preliminary data.</text>
</comment>
<evidence type="ECO:0000256" key="2">
    <source>
        <dbReference type="ARBA" id="ARBA00022691"/>
    </source>
</evidence>
<dbReference type="Gene3D" id="3.20.20.70">
    <property type="entry name" value="Aldolase class I"/>
    <property type="match status" value="1"/>
</dbReference>
<dbReference type="SMART" id="SM00729">
    <property type="entry name" value="Elp3"/>
    <property type="match status" value="1"/>
</dbReference>
<feature type="binding site" evidence="8">
    <location>
        <position position="129"/>
    </location>
    <ligand>
        <name>(3R)-3-methyl-D-ornithine</name>
        <dbReference type="ChEBI" id="CHEBI:64642"/>
    </ligand>
</feature>
<dbReference type="PANTHER" id="PTHR43726">
    <property type="entry name" value="3-METHYLORNITHINE SYNTHASE"/>
    <property type="match status" value="1"/>
</dbReference>
<dbReference type="NCBIfam" id="TIGR03956">
    <property type="entry name" value="rSAM_HydE"/>
    <property type="match status" value="1"/>
</dbReference>
<feature type="binding site" evidence="7">
    <location>
        <position position="53"/>
    </location>
    <ligand>
        <name>[4Fe-4S] cluster</name>
        <dbReference type="ChEBI" id="CHEBI:49883"/>
        <note>4Fe-4S-S-AdoMet</note>
    </ligand>
</feature>
<dbReference type="SFLD" id="SFLDG01060">
    <property type="entry name" value="BATS_domain_containing"/>
    <property type="match status" value="1"/>
</dbReference>
<reference evidence="10" key="1">
    <citation type="submission" date="2020-08" db="EMBL/GenBank/DDBJ databases">
        <title>Genome public.</title>
        <authorList>
            <person name="Liu C."/>
            <person name="Sun Q."/>
        </authorList>
    </citation>
    <scope>NUCLEOTIDE SEQUENCE</scope>
    <source>
        <strain evidence="10">NSJ-24</strain>
    </source>
</reference>
<dbReference type="GO" id="GO:0044272">
    <property type="term" value="P:sulfur compound biosynthetic process"/>
    <property type="evidence" value="ECO:0007669"/>
    <property type="project" value="UniProtKB-ARBA"/>
</dbReference>
<evidence type="ECO:0000313" key="10">
    <source>
        <dbReference type="EMBL" id="MBC8567992.1"/>
    </source>
</evidence>
<dbReference type="Pfam" id="PF04055">
    <property type="entry name" value="Radical_SAM"/>
    <property type="match status" value="1"/>
</dbReference>
<keyword evidence="5 7" id="KW-0411">Iron-sulfur</keyword>
<dbReference type="SUPFAM" id="SSF102114">
    <property type="entry name" value="Radical SAM enzymes"/>
    <property type="match status" value="1"/>
</dbReference>
<dbReference type="PIRSF" id="PIRSF004762">
    <property type="entry name" value="CHP00423"/>
    <property type="match status" value="1"/>
</dbReference>
<organism evidence="10 11">
    <name type="scientific">Lentihominibacter hominis</name>
    <dbReference type="NCBI Taxonomy" id="2763645"/>
    <lineage>
        <taxon>Bacteria</taxon>
        <taxon>Bacillati</taxon>
        <taxon>Bacillota</taxon>
        <taxon>Clostridia</taxon>
        <taxon>Peptostreptococcales</taxon>
        <taxon>Anaerovoracaceae</taxon>
        <taxon>Lentihominibacter</taxon>
    </lineage>
</organism>
<name>A0A926I9G0_9FIRM</name>
<evidence type="ECO:0000256" key="8">
    <source>
        <dbReference type="PIRSR" id="PIRSR004762-2"/>
    </source>
</evidence>
<dbReference type="InterPro" id="IPR006638">
    <property type="entry name" value="Elp3/MiaA/NifB-like_rSAM"/>
</dbReference>
<proteinExistence type="predicted"/>
<dbReference type="AlphaFoldDB" id="A0A926I9G0"/>
<evidence type="ECO:0000256" key="3">
    <source>
        <dbReference type="ARBA" id="ARBA00022723"/>
    </source>
</evidence>
<comment type="cofactor">
    <cofactor evidence="7">
        <name>[4Fe-4S] cluster</name>
        <dbReference type="ChEBI" id="CHEBI:49883"/>
    </cofactor>
    <text evidence="7">Binds 1 [4Fe-4S] cluster. The cluster is coordinated with 3 cysteines and an exchangeable S-adenosyl-L-methionine.</text>
</comment>
<dbReference type="SFLD" id="SFLDG01082">
    <property type="entry name" value="B12-binding_domain_containing"/>
    <property type="match status" value="1"/>
</dbReference>
<evidence type="ECO:0000256" key="4">
    <source>
        <dbReference type="ARBA" id="ARBA00023004"/>
    </source>
</evidence>
<evidence type="ECO:0000256" key="7">
    <source>
        <dbReference type="PIRSR" id="PIRSR004762-1"/>
    </source>
</evidence>
<protein>
    <submittedName>
        <fullName evidence="10">[FeFe] hydrogenase H-cluster radical SAM maturase HydE</fullName>
    </submittedName>
</protein>
<dbReference type="InterPro" id="IPR007197">
    <property type="entry name" value="rSAM"/>
</dbReference>
<dbReference type="RefSeq" id="WP_177267546.1">
    <property type="nucleotide sequence ID" value="NZ_JACRTA010000001.1"/>
</dbReference>
<sequence>MKIYPQLKSAEGIAALLSSEDFTQVYRLADQIRRETVGDIVHLRAIIEFSNICKRQCVYCGLNRENKELGRFRMSREEILEAAAEAVSAGYRTIVLQSGEDDYFTAGRLADIIKSIKEMEVPSEERTVSPIHPAVTISCGERCEEDYRIWKQAGADRYLLKHETADPRIYDELHPCGTLQQRVKCLKILSRLGYETGSGFMVGLPGQTLRTLGEDLLLLKEIPCKMAGIGPFISNPKTPLADQPDGDPEMARRAVAVARILLPEANLPLTTSLSVLSDKEKRRISDNPFSFGANVVMKKVTPDKYKKAYEIYPAEFKKTEILQDRKELERLIKSYGRKPL</sequence>
<dbReference type="InterPro" id="IPR034422">
    <property type="entry name" value="HydE/PylB-like"/>
</dbReference>
<dbReference type="PANTHER" id="PTHR43726:SF1">
    <property type="entry name" value="BIOTIN SYNTHASE"/>
    <property type="match status" value="1"/>
</dbReference>
<dbReference type="PROSITE" id="PS51918">
    <property type="entry name" value="RADICAL_SAM"/>
    <property type="match status" value="1"/>
</dbReference>
<feature type="binding site" evidence="7">
    <location>
        <position position="57"/>
    </location>
    <ligand>
        <name>[4Fe-4S] cluster</name>
        <dbReference type="ChEBI" id="CHEBI:49883"/>
        <note>4Fe-4S-S-AdoMet</note>
    </ligand>
</feature>
<dbReference type="GO" id="GO:0016740">
    <property type="term" value="F:transferase activity"/>
    <property type="evidence" value="ECO:0007669"/>
    <property type="project" value="TreeGrafter"/>
</dbReference>
<evidence type="ECO:0000313" key="11">
    <source>
        <dbReference type="Proteomes" id="UP000610862"/>
    </source>
</evidence>
<feature type="binding site" evidence="7">
    <location>
        <position position="60"/>
    </location>
    <ligand>
        <name>[4Fe-4S] cluster</name>
        <dbReference type="ChEBI" id="CHEBI:49883"/>
        <note>4Fe-4S-S-AdoMet</note>
    </ligand>
</feature>
<feature type="domain" description="Radical SAM core" evidence="9">
    <location>
        <begin position="39"/>
        <end position="272"/>
    </location>
</feature>
<dbReference type="CDD" id="cd01335">
    <property type="entry name" value="Radical_SAM"/>
    <property type="match status" value="1"/>
</dbReference>
<dbReference type="SFLD" id="SFLDS00029">
    <property type="entry name" value="Radical_SAM"/>
    <property type="match status" value="1"/>
</dbReference>
<dbReference type="SFLD" id="SFLDG01280">
    <property type="entry name" value="HydE/PylB-like"/>
    <property type="match status" value="1"/>
</dbReference>
<keyword evidence="2 7" id="KW-0949">S-adenosyl-L-methionine</keyword>
<dbReference type="GO" id="GO:0042364">
    <property type="term" value="P:water-soluble vitamin biosynthetic process"/>
    <property type="evidence" value="ECO:0007669"/>
    <property type="project" value="UniProtKB-ARBA"/>
</dbReference>
<dbReference type="EMBL" id="JACRTA010000001">
    <property type="protein sequence ID" value="MBC8567992.1"/>
    <property type="molecule type" value="Genomic_DNA"/>
</dbReference>
<keyword evidence="4 7" id="KW-0408">Iron</keyword>
<comment type="cofactor">
    <cofactor evidence="6">
        <name>[2Fe-2S] cluster</name>
        <dbReference type="ChEBI" id="CHEBI:190135"/>
    </cofactor>
</comment>
<evidence type="ECO:0000256" key="5">
    <source>
        <dbReference type="ARBA" id="ARBA00023014"/>
    </source>
</evidence>
<dbReference type="Proteomes" id="UP000610862">
    <property type="component" value="Unassembled WGS sequence"/>
</dbReference>
<keyword evidence="1 7" id="KW-0004">4Fe-4S</keyword>
<gene>
    <name evidence="10" type="primary">hydE</name>
    <name evidence="10" type="ORF">H8692_04320</name>
</gene>
<dbReference type="InterPro" id="IPR024021">
    <property type="entry name" value="FeFe-hyd_HydE_rSAM"/>
</dbReference>
<evidence type="ECO:0000259" key="9">
    <source>
        <dbReference type="PROSITE" id="PS51918"/>
    </source>
</evidence>
<dbReference type="InterPro" id="IPR013785">
    <property type="entry name" value="Aldolase_TIM"/>
</dbReference>
<evidence type="ECO:0000256" key="6">
    <source>
        <dbReference type="ARBA" id="ARBA00034078"/>
    </source>
</evidence>
<dbReference type="SMART" id="SM00876">
    <property type="entry name" value="BATS"/>
    <property type="match status" value="1"/>
</dbReference>
<dbReference type="GO" id="GO:0046872">
    <property type="term" value="F:metal ion binding"/>
    <property type="evidence" value="ECO:0007669"/>
    <property type="project" value="UniProtKB-KW"/>
</dbReference>
<dbReference type="InterPro" id="IPR058240">
    <property type="entry name" value="rSAM_sf"/>
</dbReference>
<accession>A0A926I9G0</accession>
<dbReference type="GO" id="GO:0051539">
    <property type="term" value="F:4 iron, 4 sulfur cluster binding"/>
    <property type="evidence" value="ECO:0007669"/>
    <property type="project" value="UniProtKB-KW"/>
</dbReference>
<evidence type="ECO:0000256" key="1">
    <source>
        <dbReference type="ARBA" id="ARBA00022485"/>
    </source>
</evidence>
<keyword evidence="3" id="KW-0479">Metal-binding</keyword>
<feature type="binding site" evidence="8">
    <location>
        <position position="182"/>
    </location>
    <ligand>
        <name>S-adenosyl-L-methionine</name>
        <dbReference type="ChEBI" id="CHEBI:59789"/>
    </ligand>
</feature>
<feature type="binding site" evidence="8">
    <location>
        <position position="272"/>
    </location>
    <ligand>
        <name>(3R)-3-methyl-D-ornithine</name>
        <dbReference type="ChEBI" id="CHEBI:64642"/>
    </ligand>
</feature>
<dbReference type="InterPro" id="IPR010722">
    <property type="entry name" value="BATS_dom"/>
</dbReference>